<feature type="transmembrane region" description="Helical" evidence="2">
    <location>
        <begin position="36"/>
        <end position="60"/>
    </location>
</feature>
<feature type="transmembrane region" description="Helical" evidence="2">
    <location>
        <begin position="153"/>
        <end position="177"/>
    </location>
</feature>
<feature type="transmembrane region" description="Helical" evidence="2">
    <location>
        <begin position="183"/>
        <end position="205"/>
    </location>
</feature>
<feature type="transmembrane region" description="Helical" evidence="2">
    <location>
        <begin position="81"/>
        <end position="100"/>
    </location>
</feature>
<dbReference type="GO" id="GO:0042802">
    <property type="term" value="F:identical protein binding"/>
    <property type="evidence" value="ECO:0007669"/>
    <property type="project" value="TreeGrafter"/>
</dbReference>
<keyword evidence="5" id="KW-1185">Reference proteome</keyword>
<dbReference type="PANTHER" id="PTHR40448">
    <property type="entry name" value="TWO-COMPONENT SENSOR HISTIDINE KINASE"/>
    <property type="match status" value="1"/>
</dbReference>
<keyword evidence="4" id="KW-0808">Transferase</keyword>
<keyword evidence="4" id="KW-0418">Kinase</keyword>
<reference evidence="4 5" key="1">
    <citation type="journal article" date="2023" name="Microbiol. Spectr.">
        <title>Symbiosis of Carpenter Bees with Uncharacterized Lactic Acid Bacteria Showing NAD Auxotrophy.</title>
        <authorList>
            <person name="Kawasaki S."/>
            <person name="Ozawa K."/>
            <person name="Mori T."/>
            <person name="Yamamoto A."/>
            <person name="Ito M."/>
            <person name="Ohkuma M."/>
            <person name="Sakamoto M."/>
            <person name="Matsutani M."/>
        </authorList>
    </citation>
    <scope>NUCLEOTIDE SEQUENCE [LARGE SCALE GENOMIC DNA]</scope>
    <source>
        <strain evidence="4 5">XA3</strain>
    </source>
</reference>
<dbReference type="InterPro" id="IPR032834">
    <property type="entry name" value="NatK-like_C"/>
</dbReference>
<evidence type="ECO:0000256" key="2">
    <source>
        <dbReference type="SAM" id="Phobius"/>
    </source>
</evidence>
<name>A0AAU9DD57_9LACO</name>
<keyword evidence="2" id="KW-0472">Membrane</keyword>
<feature type="coiled-coil region" evidence="1">
    <location>
        <begin position="212"/>
        <end position="242"/>
    </location>
</feature>
<dbReference type="Gene3D" id="3.30.565.10">
    <property type="entry name" value="Histidine kinase-like ATPase, C-terminal domain"/>
    <property type="match status" value="1"/>
</dbReference>
<dbReference type="PANTHER" id="PTHR40448:SF1">
    <property type="entry name" value="TWO-COMPONENT SENSOR HISTIDINE KINASE"/>
    <property type="match status" value="1"/>
</dbReference>
<dbReference type="SUPFAM" id="SSF55874">
    <property type="entry name" value="ATPase domain of HSP90 chaperone/DNA topoisomerase II/histidine kinase"/>
    <property type="match status" value="1"/>
</dbReference>
<organism evidence="4 5">
    <name type="scientific">Xylocopilactobacillus apicola</name>
    <dbReference type="NCBI Taxonomy" id="2932184"/>
    <lineage>
        <taxon>Bacteria</taxon>
        <taxon>Bacillati</taxon>
        <taxon>Bacillota</taxon>
        <taxon>Bacilli</taxon>
        <taxon>Lactobacillales</taxon>
        <taxon>Lactobacillaceae</taxon>
        <taxon>Xylocopilactobacillus</taxon>
    </lineage>
</organism>
<feature type="transmembrane region" description="Helical" evidence="2">
    <location>
        <begin position="112"/>
        <end position="132"/>
    </location>
</feature>
<keyword evidence="1" id="KW-0175">Coiled coil</keyword>
<dbReference type="InterPro" id="IPR036890">
    <property type="entry name" value="HATPase_C_sf"/>
</dbReference>
<dbReference type="AlphaFoldDB" id="A0AAU9DD57"/>
<evidence type="ECO:0000259" key="3">
    <source>
        <dbReference type="Pfam" id="PF14501"/>
    </source>
</evidence>
<sequence>MEEISWQIVLLEYFLNFFELILFEDFLRQDFKLRHLFWVILNTLVSVVLGYFSVLIWFFAPIIYRKIKNKKMDYLYFNQRLLALLITFTLNFLLNIVYPLMMKFIKNLDFSILFFELLTIISLMMIAILIHKKRAALDQIVSEIQKLNLERRVYWLLLISFLVIWTSYMAISAYLYFVPKETTTMVFISILLGVASVQLMAFLFLDMSRRAAEDKAIQNEQLQNYLNNIEQQYQELRHFKHDYHNLLLSLNSVVENDEQLNSYYQQLILEQPDEHKFSFALNHLDYLQNEPIRGLIVQKFFAAQKLGIELELEIKEPLVVPAKLVLTVIRILGILLDNAIEHVDKETDKKVSCALIKSPDLIEITVSNQASNLSNLDQLFENGFTTKKNHQGFGLANVRNLVDQNSDLFFEKELINGNLQMTLMIERSSDVNS</sequence>
<keyword evidence="2" id="KW-0812">Transmembrane</keyword>
<evidence type="ECO:0000256" key="1">
    <source>
        <dbReference type="SAM" id="Coils"/>
    </source>
</evidence>
<dbReference type="GO" id="GO:0016301">
    <property type="term" value="F:kinase activity"/>
    <property type="evidence" value="ECO:0007669"/>
    <property type="project" value="UniProtKB-KW"/>
</dbReference>
<accession>A0AAU9DD57</accession>
<evidence type="ECO:0000313" key="5">
    <source>
        <dbReference type="Proteomes" id="UP001321861"/>
    </source>
</evidence>
<dbReference type="EMBL" id="AP026802">
    <property type="protein sequence ID" value="BDR59500.1"/>
    <property type="molecule type" value="Genomic_DNA"/>
</dbReference>
<proteinExistence type="predicted"/>
<dbReference type="Pfam" id="PF14501">
    <property type="entry name" value="HATPase_c_5"/>
    <property type="match status" value="1"/>
</dbReference>
<evidence type="ECO:0000313" key="4">
    <source>
        <dbReference type="EMBL" id="BDR59500.1"/>
    </source>
</evidence>
<keyword evidence="2" id="KW-1133">Transmembrane helix</keyword>
<dbReference type="KEGG" id="xap:XA3_19410"/>
<protein>
    <submittedName>
        <fullName evidence="4">Histidine kinase</fullName>
    </submittedName>
</protein>
<feature type="domain" description="Sensor histidine kinase NatK-like C-terminal" evidence="3">
    <location>
        <begin position="326"/>
        <end position="407"/>
    </location>
</feature>
<gene>
    <name evidence="4" type="primary">plnB_2</name>
    <name evidence="4" type="ORF">XA3_19410</name>
</gene>
<dbReference type="Proteomes" id="UP001321861">
    <property type="component" value="Chromosome"/>
</dbReference>